<dbReference type="SUPFAM" id="SSF54534">
    <property type="entry name" value="FKBP-like"/>
    <property type="match status" value="1"/>
</dbReference>
<name>A0A1J5SRJ0_9ZZZZ</name>
<dbReference type="GO" id="GO:0003755">
    <property type="term" value="F:peptidyl-prolyl cis-trans isomerase activity"/>
    <property type="evidence" value="ECO:0007669"/>
    <property type="project" value="UniProtKB-KW"/>
</dbReference>
<dbReference type="PROSITE" id="PS50198">
    <property type="entry name" value="PPIC_PPIASE_2"/>
    <property type="match status" value="1"/>
</dbReference>
<comment type="catalytic activity">
    <reaction evidence="1">
        <text>[protein]-peptidylproline (omega=180) = [protein]-peptidylproline (omega=0)</text>
        <dbReference type="Rhea" id="RHEA:16237"/>
        <dbReference type="Rhea" id="RHEA-COMP:10747"/>
        <dbReference type="Rhea" id="RHEA-COMP:10748"/>
        <dbReference type="ChEBI" id="CHEBI:83833"/>
        <dbReference type="ChEBI" id="CHEBI:83834"/>
        <dbReference type="EC" id="5.2.1.8"/>
    </reaction>
</comment>
<dbReference type="AlphaFoldDB" id="A0A1J5SRJ0"/>
<dbReference type="EC" id="5.2.1.8" evidence="2"/>
<evidence type="ECO:0000259" key="6">
    <source>
        <dbReference type="PROSITE" id="PS50198"/>
    </source>
</evidence>
<sequence>MLKFSKFVLLSALLAIAASAQAADEKAAADKPAALVNGVAIPQARVDMRIKAAAQQGQPDSPEMRKAIRDDIINLEVISQAAAKSGLDKQAEVAQQLELARQSVLAGAYVQDYAKSHPIPDDVLKQEYEALKARVGNKEYKLAHILVQTEDEAKKVEAELKKKGAKFAKIAKEHSKDPGSKDNGGDLGWAVPSNFVQPFGEAVVKLNKGEVSAPVQTQYGWHIIKLEDTRELKVPTFEEMKPNLEKRKQQEAVQKLIEDLRSKAKIE</sequence>
<comment type="caution">
    <text evidence="7">The sequence shown here is derived from an EMBL/GenBank/DDBJ whole genome shotgun (WGS) entry which is preliminary data.</text>
</comment>
<feature type="domain" description="PpiC" evidence="6">
    <location>
        <begin position="137"/>
        <end position="228"/>
    </location>
</feature>
<dbReference type="InterPro" id="IPR027304">
    <property type="entry name" value="Trigger_fact/SurA_dom_sf"/>
</dbReference>
<dbReference type="EMBL" id="MLJW01000059">
    <property type="protein sequence ID" value="OIR04252.1"/>
    <property type="molecule type" value="Genomic_DNA"/>
</dbReference>
<gene>
    <name evidence="7" type="ORF">GALL_137340</name>
</gene>
<dbReference type="InterPro" id="IPR050245">
    <property type="entry name" value="PrsA_foldase"/>
</dbReference>
<dbReference type="InterPro" id="IPR000297">
    <property type="entry name" value="PPIase_PpiC"/>
</dbReference>
<evidence type="ECO:0000256" key="2">
    <source>
        <dbReference type="ARBA" id="ARBA00013194"/>
    </source>
</evidence>
<evidence type="ECO:0000256" key="4">
    <source>
        <dbReference type="ARBA" id="ARBA00023110"/>
    </source>
</evidence>
<dbReference type="InterPro" id="IPR046357">
    <property type="entry name" value="PPIase_dom_sf"/>
</dbReference>
<evidence type="ECO:0000256" key="1">
    <source>
        <dbReference type="ARBA" id="ARBA00000971"/>
    </source>
</evidence>
<reference evidence="7" key="1">
    <citation type="submission" date="2016-10" db="EMBL/GenBank/DDBJ databases">
        <title>Sequence of Gallionella enrichment culture.</title>
        <authorList>
            <person name="Poehlein A."/>
            <person name="Muehling M."/>
            <person name="Daniel R."/>
        </authorList>
    </citation>
    <scope>NUCLEOTIDE SEQUENCE</scope>
</reference>
<dbReference type="Pfam" id="PF00639">
    <property type="entry name" value="Rotamase"/>
    <property type="match status" value="1"/>
</dbReference>
<proteinExistence type="predicted"/>
<dbReference type="Gene3D" id="3.10.50.40">
    <property type="match status" value="1"/>
</dbReference>
<accession>A0A1J5SRJ0</accession>
<evidence type="ECO:0000313" key="7">
    <source>
        <dbReference type="EMBL" id="OIR04252.1"/>
    </source>
</evidence>
<keyword evidence="3" id="KW-0732">Signal</keyword>
<dbReference type="PANTHER" id="PTHR47245">
    <property type="entry name" value="PEPTIDYLPROLYL ISOMERASE"/>
    <property type="match status" value="1"/>
</dbReference>
<dbReference type="PANTHER" id="PTHR47245:SF1">
    <property type="entry name" value="FOLDASE PROTEIN PRSA"/>
    <property type="match status" value="1"/>
</dbReference>
<dbReference type="Gene3D" id="1.10.8.1040">
    <property type="match status" value="1"/>
</dbReference>
<evidence type="ECO:0000256" key="3">
    <source>
        <dbReference type="ARBA" id="ARBA00022729"/>
    </source>
</evidence>
<keyword evidence="4" id="KW-0697">Rotamase</keyword>
<protein>
    <recommendedName>
        <fullName evidence="2">peptidylprolyl isomerase</fullName>
        <ecNumber evidence="2">5.2.1.8</ecNumber>
    </recommendedName>
</protein>
<evidence type="ECO:0000256" key="5">
    <source>
        <dbReference type="ARBA" id="ARBA00023235"/>
    </source>
</evidence>
<organism evidence="7">
    <name type="scientific">mine drainage metagenome</name>
    <dbReference type="NCBI Taxonomy" id="410659"/>
    <lineage>
        <taxon>unclassified sequences</taxon>
        <taxon>metagenomes</taxon>
        <taxon>ecological metagenomes</taxon>
    </lineage>
</organism>
<keyword evidence="5 7" id="KW-0413">Isomerase</keyword>
<dbReference type="SUPFAM" id="SSF109998">
    <property type="entry name" value="Triger factor/SurA peptide-binding domain-like"/>
    <property type="match status" value="1"/>
</dbReference>